<dbReference type="EMBL" id="SHNN01000001">
    <property type="protein sequence ID" value="MCX2980156.1"/>
    <property type="molecule type" value="Genomic_DNA"/>
</dbReference>
<sequence>MSKTVSDYNFFDPEIIESPFDFYAAARRDAPIHHLPDTNIYFVSRYEDVRKILKDTETFSNEFGAILNEPPKNPEAAAVYASGYETVDTMLTLDPPRHRVYRNLVNKVFSNKRVESMHDYMLQMADQLIDSWIDDGEVDLLTRFCVPLPVWVIADQLGVPREDLELFKKWSDAFASRLSRFADADQELEDARLIVQFQHYFVDMIEQRRKDPQDNIISDLAHARIDDGRELTHPEMLSIVQQVLVAGNETSTSTIAEGVLYLIENPAECDKLRADPSLIPNAVEEILRLATPSCGLWRLVTQDTEVQGVQIPKDALMMVRFASANRDDEHFEDAGKMDVCRHNARDNLSFGQGVHFCLGAQLARKELNVAFEKLLQRTDNWRLTEGKNSLKHWPNLILRGLEELHIDFDKIK</sequence>
<evidence type="ECO:0000256" key="1">
    <source>
        <dbReference type="ARBA" id="ARBA00001971"/>
    </source>
</evidence>
<keyword evidence="3" id="KW-0503">Monooxygenase</keyword>
<name>A0ABT3TCX9_9GAMM</name>
<organism evidence="4 5">
    <name type="scientific">Candidatus Litorirhabdus singularis</name>
    <dbReference type="NCBI Taxonomy" id="2518993"/>
    <lineage>
        <taxon>Bacteria</taxon>
        <taxon>Pseudomonadati</taxon>
        <taxon>Pseudomonadota</taxon>
        <taxon>Gammaproteobacteria</taxon>
        <taxon>Cellvibrionales</taxon>
        <taxon>Halieaceae</taxon>
        <taxon>Candidatus Litorirhabdus</taxon>
    </lineage>
</organism>
<dbReference type="PANTHER" id="PTHR46696">
    <property type="entry name" value="P450, PUTATIVE (EUROFUNG)-RELATED"/>
    <property type="match status" value="1"/>
</dbReference>
<dbReference type="InterPro" id="IPR017972">
    <property type="entry name" value="Cyt_P450_CS"/>
</dbReference>
<comment type="similarity">
    <text evidence="2 3">Belongs to the cytochrome P450 family.</text>
</comment>
<evidence type="ECO:0000256" key="3">
    <source>
        <dbReference type="RuleBase" id="RU000461"/>
    </source>
</evidence>
<keyword evidence="3" id="KW-0479">Metal-binding</keyword>
<dbReference type="PROSITE" id="PS00086">
    <property type="entry name" value="CYTOCHROME_P450"/>
    <property type="match status" value="1"/>
</dbReference>
<evidence type="ECO:0000313" key="4">
    <source>
        <dbReference type="EMBL" id="MCX2980156.1"/>
    </source>
</evidence>
<dbReference type="SUPFAM" id="SSF48264">
    <property type="entry name" value="Cytochrome P450"/>
    <property type="match status" value="1"/>
</dbReference>
<dbReference type="RefSeq" id="WP_279244135.1">
    <property type="nucleotide sequence ID" value="NZ_SHNN01000001.1"/>
</dbReference>
<comment type="cofactor">
    <cofactor evidence="1">
        <name>heme</name>
        <dbReference type="ChEBI" id="CHEBI:30413"/>
    </cofactor>
</comment>
<keyword evidence="3" id="KW-0349">Heme</keyword>
<dbReference type="Gene3D" id="1.10.630.10">
    <property type="entry name" value="Cytochrome P450"/>
    <property type="match status" value="1"/>
</dbReference>
<dbReference type="Proteomes" id="UP001143362">
    <property type="component" value="Unassembled WGS sequence"/>
</dbReference>
<dbReference type="PRINTS" id="PR00359">
    <property type="entry name" value="BP450"/>
</dbReference>
<keyword evidence="5" id="KW-1185">Reference proteome</keyword>
<dbReference type="Pfam" id="PF00067">
    <property type="entry name" value="p450"/>
    <property type="match status" value="1"/>
</dbReference>
<dbReference type="InterPro" id="IPR036396">
    <property type="entry name" value="Cyt_P450_sf"/>
</dbReference>
<reference evidence="4" key="1">
    <citation type="submission" date="2019-02" db="EMBL/GenBank/DDBJ databases">
        <authorList>
            <person name="Li S.-H."/>
        </authorList>
    </citation>
    <scope>NUCLEOTIDE SEQUENCE</scope>
    <source>
        <strain evidence="4">IMCC14734</strain>
    </source>
</reference>
<keyword evidence="3" id="KW-0408">Iron</keyword>
<accession>A0ABT3TCX9</accession>
<dbReference type="InterPro" id="IPR001128">
    <property type="entry name" value="Cyt_P450"/>
</dbReference>
<comment type="caution">
    <text evidence="4">The sequence shown here is derived from an EMBL/GenBank/DDBJ whole genome shotgun (WGS) entry which is preliminary data.</text>
</comment>
<dbReference type="PANTHER" id="PTHR46696:SF1">
    <property type="entry name" value="CYTOCHROME P450 YJIB-RELATED"/>
    <property type="match status" value="1"/>
</dbReference>
<keyword evidence="3" id="KW-0560">Oxidoreductase</keyword>
<evidence type="ECO:0000256" key="2">
    <source>
        <dbReference type="ARBA" id="ARBA00010617"/>
    </source>
</evidence>
<dbReference type="PRINTS" id="PR00385">
    <property type="entry name" value="P450"/>
</dbReference>
<gene>
    <name evidence="4" type="ORF">EYC98_04660</name>
</gene>
<proteinExistence type="inferred from homology"/>
<dbReference type="InterPro" id="IPR002397">
    <property type="entry name" value="Cyt_P450_B"/>
</dbReference>
<evidence type="ECO:0000313" key="5">
    <source>
        <dbReference type="Proteomes" id="UP001143362"/>
    </source>
</evidence>
<protein>
    <submittedName>
        <fullName evidence="4">Cytochrome P450</fullName>
    </submittedName>
</protein>